<dbReference type="RefSeq" id="WP_203709071.1">
    <property type="nucleotide sequence ID" value="NZ_BOMK01000002.1"/>
</dbReference>
<reference evidence="1 2" key="1">
    <citation type="submission" date="2020-08" db="EMBL/GenBank/DDBJ databases">
        <title>Sequencing the genomes of 1000 actinobacteria strains.</title>
        <authorList>
            <person name="Klenk H.-P."/>
        </authorList>
    </citation>
    <scope>NUCLEOTIDE SEQUENCE [LARGE SCALE GENOMIC DNA]</scope>
    <source>
        <strain evidence="1 2">DSM 43149</strain>
    </source>
</reference>
<dbReference type="AlphaFoldDB" id="A0A7W7MQ07"/>
<protein>
    <submittedName>
        <fullName evidence="1">Deazaflavin-dependent oxidoreductase (Nitroreductase family)</fullName>
    </submittedName>
</protein>
<keyword evidence="2" id="KW-1185">Reference proteome</keyword>
<accession>A0A7W7MQ07</accession>
<gene>
    <name evidence="1" type="ORF">BJ971_002500</name>
</gene>
<comment type="caution">
    <text evidence="1">The sequence shown here is derived from an EMBL/GenBank/DDBJ whole genome shotgun (WGS) entry which is preliminary data.</text>
</comment>
<organism evidence="1 2">
    <name type="scientific">Actinoplanes digitatis</name>
    <dbReference type="NCBI Taxonomy" id="1868"/>
    <lineage>
        <taxon>Bacteria</taxon>
        <taxon>Bacillati</taxon>
        <taxon>Actinomycetota</taxon>
        <taxon>Actinomycetes</taxon>
        <taxon>Micromonosporales</taxon>
        <taxon>Micromonosporaceae</taxon>
        <taxon>Actinoplanes</taxon>
    </lineage>
</organism>
<dbReference type="InterPro" id="IPR012349">
    <property type="entry name" value="Split_barrel_FMN-bd"/>
</dbReference>
<evidence type="ECO:0000313" key="1">
    <source>
        <dbReference type="EMBL" id="MBB4761944.1"/>
    </source>
</evidence>
<sequence length="154" mass="17083">MTNDSGRAETMALQGVANRFVRGLLRVPFLSRVVGRRLITLYVVGRKSGRRYTVPVAYTPHEGALLIGSPFAWGKNLRTGEPVEVRFKGERRLADVTVLADEAAVVENYAVIARDNHNFAKFNKIGLDGDGDPDRDDLRSAWAAGARVFRLTLR</sequence>
<proteinExistence type="predicted"/>
<evidence type="ECO:0000313" key="2">
    <source>
        <dbReference type="Proteomes" id="UP000578112"/>
    </source>
</evidence>
<dbReference type="Proteomes" id="UP000578112">
    <property type="component" value="Unassembled WGS sequence"/>
</dbReference>
<dbReference type="EMBL" id="JACHNH010000001">
    <property type="protein sequence ID" value="MBB4761944.1"/>
    <property type="molecule type" value="Genomic_DNA"/>
</dbReference>
<dbReference type="Gene3D" id="2.30.110.10">
    <property type="entry name" value="Electron Transport, Fmn-binding Protein, Chain A"/>
    <property type="match status" value="1"/>
</dbReference>
<name>A0A7W7MQ07_9ACTN</name>